<gene>
    <name evidence="1" type="ORF">FGK64_05245</name>
</gene>
<keyword evidence="2" id="KW-1185">Reference proteome</keyword>
<organism evidence="1 2">
    <name type="scientific">Arenibacterium halophilum</name>
    <dbReference type="NCBI Taxonomy" id="2583821"/>
    <lineage>
        <taxon>Bacteria</taxon>
        <taxon>Pseudomonadati</taxon>
        <taxon>Pseudomonadota</taxon>
        <taxon>Alphaproteobacteria</taxon>
        <taxon>Rhodobacterales</taxon>
        <taxon>Paracoccaceae</taxon>
        <taxon>Arenibacterium</taxon>
    </lineage>
</organism>
<comment type="caution">
    <text evidence="1">The sequence shown here is derived from an EMBL/GenBank/DDBJ whole genome shotgun (WGS) entry which is preliminary data.</text>
</comment>
<protein>
    <recommendedName>
        <fullName evidence="3">Rhamnosyl transferase</fullName>
    </recommendedName>
</protein>
<proteinExistence type="predicted"/>
<reference evidence="1 2" key="1">
    <citation type="submission" date="2019-05" db="EMBL/GenBank/DDBJ databases">
        <title>Marivita sp. nov. isolated from sea sediment.</title>
        <authorList>
            <person name="Kim W."/>
        </authorList>
    </citation>
    <scope>NUCLEOTIDE SEQUENCE [LARGE SCALE GENOMIC DNA]</scope>
    <source>
        <strain evidence="1 2">CAU 1492</strain>
    </source>
</reference>
<name>A0ABY2XEB8_9RHOB</name>
<evidence type="ECO:0000313" key="2">
    <source>
        <dbReference type="Proteomes" id="UP001191082"/>
    </source>
</evidence>
<dbReference type="Pfam" id="PF11316">
    <property type="entry name" value="Rhamno_transf"/>
    <property type="match status" value="1"/>
</dbReference>
<accession>A0ABY2XEB8</accession>
<evidence type="ECO:0008006" key="3">
    <source>
        <dbReference type="Google" id="ProtNLM"/>
    </source>
</evidence>
<dbReference type="RefSeq" id="WP_138862711.1">
    <property type="nucleotide sequence ID" value="NZ_VCPC01000001.1"/>
</dbReference>
<dbReference type="Proteomes" id="UP001191082">
    <property type="component" value="Unassembled WGS sequence"/>
</dbReference>
<dbReference type="InterPro" id="IPR021466">
    <property type="entry name" value="Put_rhamnosyl_transferase"/>
</dbReference>
<dbReference type="EMBL" id="VCPC01000001">
    <property type="protein sequence ID" value="TMV15365.1"/>
    <property type="molecule type" value="Genomic_DNA"/>
</dbReference>
<evidence type="ECO:0000313" key="1">
    <source>
        <dbReference type="EMBL" id="TMV15365.1"/>
    </source>
</evidence>
<sequence>MAHSFRTIGLLRFSVLTPTYFSERFASLEETAAHLFSPERMALRFNLFENLCLPSLVNQSDTGFDLLVLTAESMPEDYLQRLADLIEPHDHIHLRPVGTGKHYPLLREAYNSVPVDGVTHRIMFRLDDDDAVDTDFIRRTKRLANGLFHLHDDPPPTIIAYNRGFYVRTGEGEAEVFDACERAPLSTGVTLIAPVDHNTNPYRYVHRKFPQHYNTYSDISVPAFVRTVHGDNKSNPAQIGLTHKMKPAQIDAQLRHHFNLSIDRLKAL</sequence>